<name>A0A183BA74_9TREM</name>
<keyword evidence="2" id="KW-1185">Reference proteome</keyword>
<accession>A0A183BA74</accession>
<evidence type="ECO:0000313" key="3">
    <source>
        <dbReference type="WBParaSite" id="ECPE_0001615101-mRNA-1"/>
    </source>
</evidence>
<dbReference type="EMBL" id="UZAN01062988">
    <property type="protein sequence ID" value="VDP93381.1"/>
    <property type="molecule type" value="Genomic_DNA"/>
</dbReference>
<reference evidence="3" key="1">
    <citation type="submission" date="2016-06" db="UniProtKB">
        <authorList>
            <consortium name="WormBaseParasite"/>
        </authorList>
    </citation>
    <scope>IDENTIFICATION</scope>
</reference>
<dbReference type="WBParaSite" id="ECPE_0001615101-mRNA-1">
    <property type="protein sequence ID" value="ECPE_0001615101-mRNA-1"/>
    <property type="gene ID" value="ECPE_0001615101"/>
</dbReference>
<dbReference type="AlphaFoldDB" id="A0A183BA74"/>
<reference evidence="1 2" key="2">
    <citation type="submission" date="2018-11" db="EMBL/GenBank/DDBJ databases">
        <authorList>
            <consortium name="Pathogen Informatics"/>
        </authorList>
    </citation>
    <scope>NUCLEOTIDE SEQUENCE [LARGE SCALE GENOMIC DNA]</scope>
    <source>
        <strain evidence="1 2">Egypt</strain>
    </source>
</reference>
<dbReference type="Proteomes" id="UP000272942">
    <property type="component" value="Unassembled WGS sequence"/>
</dbReference>
<evidence type="ECO:0000313" key="1">
    <source>
        <dbReference type="EMBL" id="VDP93381.1"/>
    </source>
</evidence>
<protein>
    <submittedName>
        <fullName evidence="3">GMC_oxred_C domain-containing protein</fullName>
    </submittedName>
</protein>
<evidence type="ECO:0000313" key="2">
    <source>
        <dbReference type="Proteomes" id="UP000272942"/>
    </source>
</evidence>
<sequence length="108" mass="11679">MGVASNTAYGSFGICDPLNLAPFPERYLLEGMLDGRKTNKNISSPHCWAAPQTADVRLPIPDPIGLGSTPAMDNLAPAMVVVSTVQTTCVRILDQVEERTPCLIYKVF</sequence>
<organism evidence="3">
    <name type="scientific">Echinostoma caproni</name>
    <dbReference type="NCBI Taxonomy" id="27848"/>
    <lineage>
        <taxon>Eukaryota</taxon>
        <taxon>Metazoa</taxon>
        <taxon>Spiralia</taxon>
        <taxon>Lophotrochozoa</taxon>
        <taxon>Platyhelminthes</taxon>
        <taxon>Trematoda</taxon>
        <taxon>Digenea</taxon>
        <taxon>Plagiorchiida</taxon>
        <taxon>Echinostomata</taxon>
        <taxon>Echinostomatoidea</taxon>
        <taxon>Echinostomatidae</taxon>
        <taxon>Echinostoma</taxon>
    </lineage>
</organism>
<proteinExistence type="predicted"/>
<gene>
    <name evidence="1" type="ORF">ECPE_LOCUS16109</name>
</gene>